<comment type="subunit">
    <text evidence="7">Heterotrimer.</text>
</comment>
<evidence type="ECO:0000256" key="3">
    <source>
        <dbReference type="ARBA" id="ARBA00023125"/>
    </source>
</evidence>
<feature type="compositionally biased region" description="Polar residues" evidence="8">
    <location>
        <begin position="64"/>
        <end position="84"/>
    </location>
</feature>
<dbReference type="GO" id="GO:0016602">
    <property type="term" value="C:CCAAT-binding factor complex"/>
    <property type="evidence" value="ECO:0007669"/>
    <property type="project" value="InterPro"/>
</dbReference>
<dbReference type="GO" id="GO:0003700">
    <property type="term" value="F:DNA-binding transcription factor activity"/>
    <property type="evidence" value="ECO:0007669"/>
    <property type="project" value="UniProtKB-UniRule"/>
</dbReference>
<feature type="compositionally biased region" description="Basic residues" evidence="8">
    <location>
        <begin position="223"/>
        <end position="233"/>
    </location>
</feature>
<dbReference type="InterPro" id="IPR018362">
    <property type="entry name" value="CCAAT-binding_factor_CS"/>
</dbReference>
<keyword evidence="3 7" id="KW-0238">DNA-binding</keyword>
<proteinExistence type="inferred from homology"/>
<reference evidence="9" key="1">
    <citation type="submission" date="2023-06" db="EMBL/GenBank/DDBJ databases">
        <title>Genomic analysis of the entomopathogenic nematode Steinernema hermaphroditum.</title>
        <authorList>
            <person name="Schwarz E.M."/>
            <person name="Heppert J.K."/>
            <person name="Baniya A."/>
            <person name="Schwartz H.T."/>
            <person name="Tan C.-H."/>
            <person name="Antoshechkin I."/>
            <person name="Sternberg P.W."/>
            <person name="Goodrich-Blair H."/>
            <person name="Dillman A.R."/>
        </authorList>
    </citation>
    <scope>NUCLEOTIDE SEQUENCE</scope>
    <source>
        <strain evidence="9">PS9179</strain>
        <tissue evidence="9">Whole animal</tissue>
    </source>
</reference>
<sequence>MTAFSFKPLTKGLETIVASLRREKGQSPRACPILRSNQLTPSLTNKMSLSHGGQHHYVQHHRSPSCSVAPGQQNHTVTPSAQCQTQDQYPSMRFVPTEMGCNRKFLNKAVNCDSVSADGSCRSPDPYQANGTKIVDYQNVCQMIPQEGGSQPIIIQLVPSASSSSSVVAQPAPAQIPEQTSAKEEEPLYVNAKQYNRILKRRLTRAKLEQQGLIPKERRKYLHESRHKHALKRQRGEGGKFDSSGSFSEDAASPKENCVISPGAITEQVRTVFRPASCDEDSRDILRSDPA</sequence>
<keyword evidence="5 7" id="KW-0804">Transcription</keyword>
<keyword evidence="10" id="KW-1185">Reference proteome</keyword>
<comment type="function">
    <text evidence="7">Component of the sequence-specific heterotrimeric transcription factor (NF-Y) which specifically recognizes a 5'-CCAAT-3' box motif found in the promoters of its target genes.</text>
</comment>
<name>A0AA39H0Q6_9BILA</name>
<dbReference type="Pfam" id="PF02045">
    <property type="entry name" value="CBFB_NFYA"/>
    <property type="match status" value="1"/>
</dbReference>
<keyword evidence="4" id="KW-0010">Activator</keyword>
<evidence type="ECO:0000256" key="7">
    <source>
        <dbReference type="RuleBase" id="RU367155"/>
    </source>
</evidence>
<evidence type="ECO:0000256" key="4">
    <source>
        <dbReference type="ARBA" id="ARBA00023159"/>
    </source>
</evidence>
<dbReference type="Proteomes" id="UP001175271">
    <property type="component" value="Unassembled WGS sequence"/>
</dbReference>
<dbReference type="PRINTS" id="PR00616">
    <property type="entry name" value="CCAATSUBUNTB"/>
</dbReference>
<feature type="region of interest" description="Disordered" evidence="8">
    <location>
        <begin position="223"/>
        <end position="255"/>
    </location>
</feature>
<gene>
    <name evidence="9" type="ORF">QR680_001779</name>
</gene>
<comment type="caution">
    <text evidence="9">The sequence shown here is derived from an EMBL/GenBank/DDBJ whole genome shotgun (WGS) entry which is preliminary data.</text>
</comment>
<keyword evidence="6 7" id="KW-0539">Nucleus</keyword>
<dbReference type="PROSITE" id="PS51152">
    <property type="entry name" value="NFYA_HAP2_2"/>
    <property type="match status" value="1"/>
</dbReference>
<dbReference type="InterPro" id="IPR001289">
    <property type="entry name" value="NFYA"/>
</dbReference>
<dbReference type="PANTHER" id="PTHR12632">
    <property type="entry name" value="TRANSCRIPTION FACTOR NF-Y ALPHA-RELATED"/>
    <property type="match status" value="1"/>
</dbReference>
<dbReference type="GO" id="GO:0003677">
    <property type="term" value="F:DNA binding"/>
    <property type="evidence" value="ECO:0007669"/>
    <property type="project" value="UniProtKB-KW"/>
</dbReference>
<accession>A0AA39H0Q6</accession>
<evidence type="ECO:0000256" key="2">
    <source>
        <dbReference type="ARBA" id="ARBA00023015"/>
    </source>
</evidence>
<evidence type="ECO:0000256" key="8">
    <source>
        <dbReference type="SAM" id="MobiDB-lite"/>
    </source>
</evidence>
<dbReference type="EMBL" id="JAUCMV010000005">
    <property type="protein sequence ID" value="KAK0396596.1"/>
    <property type="molecule type" value="Genomic_DNA"/>
</dbReference>
<evidence type="ECO:0000256" key="1">
    <source>
        <dbReference type="ARBA" id="ARBA00004123"/>
    </source>
</evidence>
<dbReference type="AlphaFoldDB" id="A0AA39H0Q6"/>
<keyword evidence="2 7" id="KW-0805">Transcription regulation</keyword>
<comment type="similarity">
    <text evidence="7">Belongs to the NFYA/HAP2 subunit family.</text>
</comment>
<dbReference type="SMART" id="SM00521">
    <property type="entry name" value="CBF"/>
    <property type="match status" value="1"/>
</dbReference>
<organism evidence="9 10">
    <name type="scientific">Steinernema hermaphroditum</name>
    <dbReference type="NCBI Taxonomy" id="289476"/>
    <lineage>
        <taxon>Eukaryota</taxon>
        <taxon>Metazoa</taxon>
        <taxon>Ecdysozoa</taxon>
        <taxon>Nematoda</taxon>
        <taxon>Chromadorea</taxon>
        <taxon>Rhabditida</taxon>
        <taxon>Tylenchina</taxon>
        <taxon>Panagrolaimomorpha</taxon>
        <taxon>Strongyloidoidea</taxon>
        <taxon>Steinernematidae</taxon>
        <taxon>Steinernema</taxon>
    </lineage>
</organism>
<evidence type="ECO:0000256" key="5">
    <source>
        <dbReference type="ARBA" id="ARBA00023163"/>
    </source>
</evidence>
<dbReference type="PROSITE" id="PS00686">
    <property type="entry name" value="NFYA_HAP2_1"/>
    <property type="match status" value="1"/>
</dbReference>
<evidence type="ECO:0000313" key="10">
    <source>
        <dbReference type="Proteomes" id="UP001175271"/>
    </source>
</evidence>
<dbReference type="Gene3D" id="6.10.250.2430">
    <property type="match status" value="1"/>
</dbReference>
<evidence type="ECO:0000313" key="9">
    <source>
        <dbReference type="EMBL" id="KAK0396596.1"/>
    </source>
</evidence>
<protein>
    <recommendedName>
        <fullName evidence="7">Nuclear transcription factor Y subunit</fullName>
    </recommendedName>
</protein>
<comment type="subcellular location">
    <subcellularLocation>
        <location evidence="1 7">Nucleus</location>
    </subcellularLocation>
</comment>
<evidence type="ECO:0000256" key="6">
    <source>
        <dbReference type="ARBA" id="ARBA00023242"/>
    </source>
</evidence>
<feature type="region of interest" description="Disordered" evidence="8">
    <location>
        <begin position="56"/>
        <end position="84"/>
    </location>
</feature>